<name>A0AAV5SAW3_9BILA</name>
<keyword evidence="3" id="KW-1185">Reference proteome</keyword>
<feature type="compositionally biased region" description="Basic and acidic residues" evidence="1">
    <location>
        <begin position="201"/>
        <end position="211"/>
    </location>
</feature>
<feature type="compositionally biased region" description="Polar residues" evidence="1">
    <location>
        <begin position="338"/>
        <end position="350"/>
    </location>
</feature>
<feature type="compositionally biased region" description="Low complexity" evidence="1">
    <location>
        <begin position="97"/>
        <end position="122"/>
    </location>
</feature>
<protein>
    <submittedName>
        <fullName evidence="2">Uncharacterized protein</fullName>
    </submittedName>
</protein>
<dbReference type="EMBL" id="BTSX01000001">
    <property type="protein sequence ID" value="GMS79253.1"/>
    <property type="molecule type" value="Genomic_DNA"/>
</dbReference>
<comment type="caution">
    <text evidence="2">The sequence shown here is derived from an EMBL/GenBank/DDBJ whole genome shotgun (WGS) entry which is preliminary data.</text>
</comment>
<organism evidence="2 3">
    <name type="scientific">Pristionchus entomophagus</name>
    <dbReference type="NCBI Taxonomy" id="358040"/>
    <lineage>
        <taxon>Eukaryota</taxon>
        <taxon>Metazoa</taxon>
        <taxon>Ecdysozoa</taxon>
        <taxon>Nematoda</taxon>
        <taxon>Chromadorea</taxon>
        <taxon>Rhabditida</taxon>
        <taxon>Rhabditina</taxon>
        <taxon>Diplogasteromorpha</taxon>
        <taxon>Diplogasteroidea</taxon>
        <taxon>Neodiplogasteridae</taxon>
        <taxon>Pristionchus</taxon>
    </lineage>
</organism>
<feature type="region of interest" description="Disordered" evidence="1">
    <location>
        <begin position="84"/>
        <end position="136"/>
    </location>
</feature>
<sequence length="442" mass="49707">FRTSIAVESDDLIDEGSSTEFGQPRSRKRARSVASHVDSSKEDVRAYSTSLHGSRTRFLKNKLLDNLNKYFGEESGALEILSSEDPAAPEGSWNAAPMTQPQPQQQWGMPPATNPWLQQPQPMQQPPFQQPIPHAVAPPAANPWLTVGLAPIDRLPYSTVLQWTTAPPFQPQPFGPLNVHPTLIPSPPPLDARQQRSGHRQHFDWKPEPKSRLQKQSQWEQSAERTITKTGMAGDTSGETQPQKLMTTQRVTPKKRKRGESTGNMNRDTMETIRSWRNRLYKAFKRHDGSNHSMQPTRISRLLTNNTSGGNELLEFNNQTPLIADKNLQVLKSRDQQSNHVPRHVQQQPTYGMDPSGKIAPMFGMERHGYRFSNQPHMPVDYSQPSSMYLPASAQPPRPFYSTPPPPVFYSTPAFTYSTPAPSFTLFPPLSFRVCGIETVGN</sequence>
<evidence type="ECO:0000313" key="2">
    <source>
        <dbReference type="EMBL" id="GMS79253.1"/>
    </source>
</evidence>
<proteinExistence type="predicted"/>
<feature type="compositionally biased region" description="Polar residues" evidence="1">
    <location>
        <begin position="237"/>
        <end position="251"/>
    </location>
</feature>
<feature type="region of interest" description="Disordered" evidence="1">
    <location>
        <begin position="335"/>
        <end position="358"/>
    </location>
</feature>
<gene>
    <name evidence="2" type="ORF">PENTCL1PPCAC_1428</name>
</gene>
<evidence type="ECO:0000313" key="3">
    <source>
        <dbReference type="Proteomes" id="UP001432027"/>
    </source>
</evidence>
<accession>A0AAV5SAW3</accession>
<dbReference type="Proteomes" id="UP001432027">
    <property type="component" value="Unassembled WGS sequence"/>
</dbReference>
<evidence type="ECO:0000256" key="1">
    <source>
        <dbReference type="SAM" id="MobiDB-lite"/>
    </source>
</evidence>
<feature type="region of interest" description="Disordered" evidence="1">
    <location>
        <begin position="172"/>
        <end position="266"/>
    </location>
</feature>
<reference evidence="2" key="1">
    <citation type="submission" date="2023-10" db="EMBL/GenBank/DDBJ databases">
        <title>Genome assembly of Pristionchus species.</title>
        <authorList>
            <person name="Yoshida K."/>
            <person name="Sommer R.J."/>
        </authorList>
    </citation>
    <scope>NUCLEOTIDE SEQUENCE</scope>
    <source>
        <strain evidence="2">RS0144</strain>
    </source>
</reference>
<feature type="region of interest" description="Disordered" evidence="1">
    <location>
        <begin position="1"/>
        <end position="47"/>
    </location>
</feature>
<feature type="non-terminal residue" evidence="2">
    <location>
        <position position="1"/>
    </location>
</feature>
<dbReference type="AlphaFoldDB" id="A0AAV5SAW3"/>